<dbReference type="EMBL" id="JAFIRR010000218">
    <property type="protein sequence ID" value="MCO6419699.1"/>
    <property type="molecule type" value="Genomic_DNA"/>
</dbReference>
<comment type="similarity">
    <text evidence="3 12 13">Belongs to the DapA family.</text>
</comment>
<evidence type="ECO:0000256" key="5">
    <source>
        <dbReference type="ARBA" id="ARBA00022490"/>
    </source>
</evidence>
<dbReference type="HAMAP" id="MF_00418">
    <property type="entry name" value="DapA"/>
    <property type="match status" value="1"/>
</dbReference>
<dbReference type="PROSITE" id="PS00665">
    <property type="entry name" value="DHDPS_1"/>
    <property type="match status" value="1"/>
</dbReference>
<feature type="active site" description="Schiff-base intermediate with substrate" evidence="12">
    <location>
        <position position="171"/>
    </location>
</feature>
<dbReference type="CDD" id="cd00950">
    <property type="entry name" value="DHDPS"/>
    <property type="match status" value="1"/>
</dbReference>
<dbReference type="Proteomes" id="UP001523392">
    <property type="component" value="Unassembled WGS sequence"/>
</dbReference>
<protein>
    <recommendedName>
        <fullName evidence="4 12">4-hydroxy-tetrahydrodipicolinate synthase</fullName>
        <shortName evidence="12">HTPA synthase</shortName>
        <ecNumber evidence="4 12">4.3.3.7</ecNumber>
    </recommendedName>
</protein>
<evidence type="ECO:0000256" key="8">
    <source>
        <dbReference type="ARBA" id="ARBA00023154"/>
    </source>
</evidence>
<evidence type="ECO:0000256" key="2">
    <source>
        <dbReference type="ARBA" id="ARBA00005120"/>
    </source>
</evidence>
<dbReference type="PANTHER" id="PTHR12128:SF66">
    <property type="entry name" value="4-HYDROXY-2-OXOGLUTARATE ALDOLASE, MITOCHONDRIAL"/>
    <property type="match status" value="1"/>
</dbReference>
<comment type="caution">
    <text evidence="14">The sequence shown here is derived from an EMBL/GenBank/DDBJ whole genome shotgun (WGS) entry which is preliminary data.</text>
</comment>
<keyword evidence="8 12" id="KW-0457">Lysine biosynthesis</keyword>
<comment type="subunit">
    <text evidence="12">Homotetramer; dimer of dimers.</text>
</comment>
<reference evidence="14 15" key="1">
    <citation type="submission" date="2021-12" db="EMBL/GenBank/DDBJ databases">
        <title>Siccirubricoccus leaddurans sp. nov., a high concentration Zn2+ tolerance bacterium.</title>
        <authorList>
            <person name="Cao Y."/>
        </authorList>
    </citation>
    <scope>NUCLEOTIDE SEQUENCE [LARGE SCALE GENOMIC DNA]</scope>
    <source>
        <strain evidence="14 15">KC 17139</strain>
    </source>
</reference>
<feature type="site" description="Part of a proton relay during catalysis" evidence="12">
    <location>
        <position position="117"/>
    </location>
</feature>
<dbReference type="SUPFAM" id="SSF51569">
    <property type="entry name" value="Aldolase"/>
    <property type="match status" value="1"/>
</dbReference>
<keyword evidence="15" id="KW-1185">Reference proteome</keyword>
<accession>A0ABT1DEQ7</accession>
<dbReference type="PIRSF" id="PIRSF001365">
    <property type="entry name" value="DHDPS"/>
    <property type="match status" value="1"/>
</dbReference>
<keyword evidence="10 12" id="KW-0704">Schiff base</keyword>
<dbReference type="InterPro" id="IPR002220">
    <property type="entry name" value="DapA-like"/>
</dbReference>
<evidence type="ECO:0000256" key="9">
    <source>
        <dbReference type="ARBA" id="ARBA00023239"/>
    </source>
</evidence>
<evidence type="ECO:0000313" key="15">
    <source>
        <dbReference type="Proteomes" id="UP001523392"/>
    </source>
</evidence>
<dbReference type="NCBIfam" id="TIGR00674">
    <property type="entry name" value="dapA"/>
    <property type="match status" value="1"/>
</dbReference>
<dbReference type="Pfam" id="PF00701">
    <property type="entry name" value="DHDPS"/>
    <property type="match status" value="1"/>
</dbReference>
<dbReference type="InterPro" id="IPR020624">
    <property type="entry name" value="Schiff_base-form_aldolases_CS"/>
</dbReference>
<keyword evidence="9 12" id="KW-0456">Lyase</keyword>
<sequence>MPCPAFLAKLSGSLPALPTPFLRGDPAALDGPALERLAARALAHGAAGLVVCGSTGEAPALHREEHAEAIRIVAAVARGRAPVIAGIGAPNTEAAVALAVAAERCGASGLLVSAPPYVKPTQEGLRCHVRAVAAATGLPVVLYDVPSRAGVGFADETIARLCAEGMVQALKDATGDLARPARLRRLCGADFPQLSGDDPTQLAHRAMGGVGCISVTAALVPGLCTAQHAAWDVGDLAHATRLRDRLAPLHEALFAETNPIPLKAALGLLGLADPTPRLPLTRATKETLQALSRLLPGLTAEENEAAALLRVA</sequence>
<feature type="binding site" evidence="12">
    <location>
        <position position="55"/>
    </location>
    <ligand>
        <name>pyruvate</name>
        <dbReference type="ChEBI" id="CHEBI:15361"/>
    </ligand>
</feature>
<gene>
    <name evidence="12 14" type="primary">dapA</name>
    <name evidence="14" type="ORF">JYK14_26545</name>
</gene>
<dbReference type="RefSeq" id="WP_252956380.1">
    <property type="nucleotide sequence ID" value="NZ_JAFIRR010000218.1"/>
</dbReference>
<comment type="catalytic activity">
    <reaction evidence="11 12">
        <text>L-aspartate 4-semialdehyde + pyruvate = (2S,4S)-4-hydroxy-2,3,4,5-tetrahydrodipicolinate + H2O + H(+)</text>
        <dbReference type="Rhea" id="RHEA:34171"/>
        <dbReference type="ChEBI" id="CHEBI:15361"/>
        <dbReference type="ChEBI" id="CHEBI:15377"/>
        <dbReference type="ChEBI" id="CHEBI:15378"/>
        <dbReference type="ChEBI" id="CHEBI:67139"/>
        <dbReference type="ChEBI" id="CHEBI:537519"/>
        <dbReference type="EC" id="4.3.3.7"/>
    </reaction>
</comment>
<dbReference type="Gene3D" id="3.20.20.70">
    <property type="entry name" value="Aldolase class I"/>
    <property type="match status" value="1"/>
</dbReference>
<feature type="active site" description="Proton donor/acceptor" evidence="12">
    <location>
        <position position="143"/>
    </location>
</feature>
<keyword evidence="6 12" id="KW-0028">Amino-acid biosynthesis</keyword>
<comment type="caution">
    <text evidence="12">Was originally thought to be a dihydrodipicolinate synthase (DHDPS), catalyzing the condensation of (S)-aspartate-beta-semialdehyde [(S)-ASA] and pyruvate to dihydrodipicolinate (DHDP). However, it was shown in E.coli that the product of the enzymatic reaction is not dihydrodipicolinate but in fact (4S)-4-hydroxy-2,3,4,5-tetrahydro-(2S)-dipicolinic acid (HTPA), and that the consecutive dehydration reaction leading to DHDP is not spontaneous but catalyzed by DapB.</text>
</comment>
<keyword evidence="5 12" id="KW-0963">Cytoplasm</keyword>
<comment type="pathway">
    <text evidence="2 12">Amino-acid biosynthesis; L-lysine biosynthesis via DAP pathway; (S)-tetrahydrodipicolinate from L-aspartate: step 3/4.</text>
</comment>
<keyword evidence="7 12" id="KW-0220">Diaminopimelate biosynthesis</keyword>
<evidence type="ECO:0000256" key="7">
    <source>
        <dbReference type="ARBA" id="ARBA00022915"/>
    </source>
</evidence>
<evidence type="ECO:0000256" key="1">
    <source>
        <dbReference type="ARBA" id="ARBA00003294"/>
    </source>
</evidence>
<evidence type="ECO:0000313" key="14">
    <source>
        <dbReference type="EMBL" id="MCO6419699.1"/>
    </source>
</evidence>
<evidence type="ECO:0000256" key="3">
    <source>
        <dbReference type="ARBA" id="ARBA00007592"/>
    </source>
</evidence>
<evidence type="ECO:0000256" key="6">
    <source>
        <dbReference type="ARBA" id="ARBA00022605"/>
    </source>
</evidence>
<dbReference type="SMART" id="SM01130">
    <property type="entry name" value="DHDPS"/>
    <property type="match status" value="1"/>
</dbReference>
<evidence type="ECO:0000256" key="10">
    <source>
        <dbReference type="ARBA" id="ARBA00023270"/>
    </source>
</evidence>
<name>A0ABT1DEQ7_9PROT</name>
<dbReference type="InterPro" id="IPR013785">
    <property type="entry name" value="Aldolase_TIM"/>
</dbReference>
<comment type="function">
    <text evidence="1 12">Catalyzes the condensation of (S)-aspartate-beta-semialdehyde [(S)-ASA] and pyruvate to 4-hydroxy-tetrahydrodipicolinate (HTPA).</text>
</comment>
<dbReference type="InterPro" id="IPR005263">
    <property type="entry name" value="DapA"/>
</dbReference>
<comment type="subcellular location">
    <subcellularLocation>
        <location evidence="12">Cytoplasm</location>
    </subcellularLocation>
</comment>
<evidence type="ECO:0000256" key="13">
    <source>
        <dbReference type="PIRNR" id="PIRNR001365"/>
    </source>
</evidence>
<organism evidence="14 15">
    <name type="scientific">Siccirubricoccus soli</name>
    <dbReference type="NCBI Taxonomy" id="2899147"/>
    <lineage>
        <taxon>Bacteria</taxon>
        <taxon>Pseudomonadati</taxon>
        <taxon>Pseudomonadota</taxon>
        <taxon>Alphaproteobacteria</taxon>
        <taxon>Acetobacterales</taxon>
        <taxon>Roseomonadaceae</taxon>
        <taxon>Siccirubricoccus</taxon>
    </lineage>
</organism>
<evidence type="ECO:0000256" key="11">
    <source>
        <dbReference type="ARBA" id="ARBA00047836"/>
    </source>
</evidence>
<dbReference type="EC" id="4.3.3.7" evidence="4 12"/>
<proteinExistence type="inferred from homology"/>
<dbReference type="PRINTS" id="PR00146">
    <property type="entry name" value="DHPICSNTHASE"/>
</dbReference>
<feature type="site" description="Part of a proton relay during catalysis" evidence="12">
    <location>
        <position position="54"/>
    </location>
</feature>
<dbReference type="PROSITE" id="PS00666">
    <property type="entry name" value="DHDPS_2"/>
    <property type="match status" value="1"/>
</dbReference>
<evidence type="ECO:0000256" key="12">
    <source>
        <dbReference type="HAMAP-Rule" id="MF_00418"/>
    </source>
</evidence>
<dbReference type="GO" id="GO:0008840">
    <property type="term" value="F:4-hydroxy-tetrahydrodipicolinate synthase activity"/>
    <property type="evidence" value="ECO:0007669"/>
    <property type="project" value="UniProtKB-EC"/>
</dbReference>
<evidence type="ECO:0000256" key="4">
    <source>
        <dbReference type="ARBA" id="ARBA00012086"/>
    </source>
</evidence>
<dbReference type="PANTHER" id="PTHR12128">
    <property type="entry name" value="DIHYDRODIPICOLINATE SYNTHASE"/>
    <property type="match status" value="1"/>
</dbReference>
<dbReference type="InterPro" id="IPR020625">
    <property type="entry name" value="Schiff_base-form_aldolases_AS"/>
</dbReference>
<feature type="binding site" evidence="12">
    <location>
        <position position="213"/>
    </location>
    <ligand>
        <name>pyruvate</name>
        <dbReference type="ChEBI" id="CHEBI:15361"/>
    </ligand>
</feature>